<gene>
    <name evidence="2" type="ORF">Pma05_65160</name>
</gene>
<evidence type="ECO:0008006" key="4">
    <source>
        <dbReference type="Google" id="ProtNLM"/>
    </source>
</evidence>
<accession>A0ABQ4EZ51</accession>
<comment type="caution">
    <text evidence="2">The sequence shown here is derived from an EMBL/GenBank/DDBJ whole genome shotgun (WGS) entry which is preliminary data.</text>
</comment>
<dbReference type="EMBL" id="BONX01000048">
    <property type="protein sequence ID" value="GIG99943.1"/>
    <property type="molecule type" value="Genomic_DNA"/>
</dbReference>
<name>A0ABQ4EZ51_9ACTN</name>
<evidence type="ECO:0000313" key="2">
    <source>
        <dbReference type="EMBL" id="GIG99943.1"/>
    </source>
</evidence>
<protein>
    <recommendedName>
        <fullName evidence="4">CopG family transcriptional regulator</fullName>
    </recommendedName>
</protein>
<dbReference type="RefSeq" id="WP_203861261.1">
    <property type="nucleotide sequence ID" value="NZ_BAAAZQ010000015.1"/>
</dbReference>
<feature type="region of interest" description="Disordered" evidence="1">
    <location>
        <begin position="1"/>
        <end position="21"/>
    </location>
</feature>
<sequence>MQSQAPSVDGQHHERQECRGSIDAVTVSISITWDADLSAELDSAVGGGNRSAVVAEAMRVPGP</sequence>
<feature type="compositionally biased region" description="Basic and acidic residues" evidence="1">
    <location>
        <begin position="10"/>
        <end position="20"/>
    </location>
</feature>
<keyword evidence="3" id="KW-1185">Reference proteome</keyword>
<dbReference type="Proteomes" id="UP000621500">
    <property type="component" value="Unassembled WGS sequence"/>
</dbReference>
<reference evidence="2 3" key="1">
    <citation type="submission" date="2021-01" db="EMBL/GenBank/DDBJ databases">
        <title>Whole genome shotgun sequence of Plantactinospora mayteni NBRC 109088.</title>
        <authorList>
            <person name="Komaki H."/>
            <person name="Tamura T."/>
        </authorList>
    </citation>
    <scope>NUCLEOTIDE SEQUENCE [LARGE SCALE GENOMIC DNA]</scope>
    <source>
        <strain evidence="2 3">NBRC 109088</strain>
    </source>
</reference>
<proteinExistence type="predicted"/>
<organism evidence="2 3">
    <name type="scientific">Plantactinospora mayteni</name>
    <dbReference type="NCBI Taxonomy" id="566021"/>
    <lineage>
        <taxon>Bacteria</taxon>
        <taxon>Bacillati</taxon>
        <taxon>Actinomycetota</taxon>
        <taxon>Actinomycetes</taxon>
        <taxon>Micromonosporales</taxon>
        <taxon>Micromonosporaceae</taxon>
        <taxon>Plantactinospora</taxon>
    </lineage>
</organism>
<evidence type="ECO:0000313" key="3">
    <source>
        <dbReference type="Proteomes" id="UP000621500"/>
    </source>
</evidence>
<evidence type="ECO:0000256" key="1">
    <source>
        <dbReference type="SAM" id="MobiDB-lite"/>
    </source>
</evidence>